<evidence type="ECO:0000313" key="3">
    <source>
        <dbReference type="Proteomes" id="UP000464754"/>
    </source>
</evidence>
<dbReference type="KEGG" id="aarg:Aargi30884_23760"/>
<dbReference type="EMBL" id="AP019695">
    <property type="protein sequence ID" value="BBK23473.1"/>
    <property type="molecule type" value="Genomic_DNA"/>
</dbReference>
<name>A0A6N4TL61_9FIRM</name>
<proteinExistence type="predicted"/>
<dbReference type="Proteomes" id="UP000464754">
    <property type="component" value="Chromosome"/>
</dbReference>
<organism evidence="2 3">
    <name type="scientific">Amedibacterium intestinale</name>
    <dbReference type="NCBI Taxonomy" id="2583452"/>
    <lineage>
        <taxon>Bacteria</taxon>
        <taxon>Bacillati</taxon>
        <taxon>Bacillota</taxon>
        <taxon>Erysipelotrichia</taxon>
        <taxon>Erysipelotrichales</taxon>
        <taxon>Erysipelotrichaceae</taxon>
        <taxon>Amedibacterium</taxon>
    </lineage>
</organism>
<dbReference type="AlphaFoldDB" id="A0A6N4TL61"/>
<reference evidence="3" key="1">
    <citation type="submission" date="2019-05" db="EMBL/GenBank/DDBJ databases">
        <title>Complete genome sequencing of Absiella argi strain JCM 30884.</title>
        <authorList>
            <person name="Sakamoto M."/>
            <person name="Murakami T."/>
            <person name="Mori H."/>
        </authorList>
    </citation>
    <scope>NUCLEOTIDE SEQUENCE [LARGE SCALE GENOMIC DNA]</scope>
    <source>
        <strain evidence="3">JCM 30884</strain>
    </source>
</reference>
<evidence type="ECO:0000313" key="2">
    <source>
        <dbReference type="EMBL" id="BBK23473.1"/>
    </source>
</evidence>
<accession>A0A6N4TL61</accession>
<keyword evidence="3" id="KW-1185">Reference proteome</keyword>
<gene>
    <name evidence="2" type="ORF">Aargi30884_23760</name>
</gene>
<feature type="region of interest" description="Disordered" evidence="1">
    <location>
        <begin position="26"/>
        <end position="53"/>
    </location>
</feature>
<protein>
    <submittedName>
        <fullName evidence="2">Uncharacterized protein</fullName>
    </submittedName>
</protein>
<sequence>MVTILKKVNLVKSRIVAIIELRKKARRRRKDARKQRKCRKKKKEEKTSYSLFL</sequence>
<feature type="compositionally biased region" description="Basic residues" evidence="1">
    <location>
        <begin position="26"/>
        <end position="43"/>
    </location>
</feature>
<evidence type="ECO:0000256" key="1">
    <source>
        <dbReference type="SAM" id="MobiDB-lite"/>
    </source>
</evidence>